<keyword evidence="2" id="KW-1185">Reference proteome</keyword>
<gene>
    <name evidence="1" type="ORF">GN244_ATG07496</name>
</gene>
<proteinExistence type="predicted"/>
<dbReference type="EMBL" id="WSZM01000149">
    <property type="protein sequence ID" value="KAF4040301.1"/>
    <property type="molecule type" value="Genomic_DNA"/>
</dbReference>
<comment type="caution">
    <text evidence="1">The sequence shown here is derived from an EMBL/GenBank/DDBJ whole genome shotgun (WGS) entry which is preliminary data.</text>
</comment>
<evidence type="ECO:0000313" key="1">
    <source>
        <dbReference type="EMBL" id="KAF4040301.1"/>
    </source>
</evidence>
<organism evidence="1 2">
    <name type="scientific">Phytophthora infestans</name>
    <name type="common">Potato late blight agent</name>
    <name type="synonym">Botrytis infestans</name>
    <dbReference type="NCBI Taxonomy" id="4787"/>
    <lineage>
        <taxon>Eukaryota</taxon>
        <taxon>Sar</taxon>
        <taxon>Stramenopiles</taxon>
        <taxon>Oomycota</taxon>
        <taxon>Peronosporomycetes</taxon>
        <taxon>Peronosporales</taxon>
        <taxon>Peronosporaceae</taxon>
        <taxon>Phytophthora</taxon>
    </lineage>
</organism>
<protein>
    <submittedName>
        <fullName evidence="1">Uncharacterized protein</fullName>
    </submittedName>
</protein>
<dbReference type="AlphaFoldDB" id="A0A833TG42"/>
<name>A0A833TG42_PHYIN</name>
<accession>A0A833TG42</accession>
<dbReference type="Proteomes" id="UP000602510">
    <property type="component" value="Unassembled WGS sequence"/>
</dbReference>
<evidence type="ECO:0000313" key="2">
    <source>
        <dbReference type="Proteomes" id="UP000602510"/>
    </source>
</evidence>
<sequence length="66" mass="7545">MNNRFDVLLTPPKDVLNVLLYDASNRELVLDTVAACLTKRSAVEAAAQYGAHKVAWRQTVWCVWRR</sequence>
<reference evidence="1" key="1">
    <citation type="submission" date="2020-04" db="EMBL/GenBank/DDBJ databases">
        <title>Hybrid Assembly of Korean Phytophthora infestans isolates.</title>
        <authorList>
            <person name="Prokchorchik M."/>
            <person name="Lee Y."/>
            <person name="Seo J."/>
            <person name="Cho J.-H."/>
            <person name="Park Y.-E."/>
            <person name="Jang D.-C."/>
            <person name="Im J.-S."/>
            <person name="Choi J.-G."/>
            <person name="Park H.-J."/>
            <person name="Lee G.-B."/>
            <person name="Lee Y.-G."/>
            <person name="Hong S.-Y."/>
            <person name="Cho K."/>
            <person name="Sohn K.H."/>
        </authorList>
    </citation>
    <scope>NUCLEOTIDE SEQUENCE</scope>
    <source>
        <strain evidence="1">KR_1_A1</strain>
    </source>
</reference>